<evidence type="ECO:0000256" key="5">
    <source>
        <dbReference type="ARBA" id="ARBA00023237"/>
    </source>
</evidence>
<evidence type="ECO:0000313" key="9">
    <source>
        <dbReference type="EMBL" id="MBN2963570.1"/>
    </source>
</evidence>
<dbReference type="InterPro" id="IPR039910">
    <property type="entry name" value="D15-like"/>
</dbReference>
<evidence type="ECO:0000259" key="8">
    <source>
        <dbReference type="Pfam" id="PF07244"/>
    </source>
</evidence>
<dbReference type="Proteomes" id="UP000703590">
    <property type="component" value="Unassembled WGS sequence"/>
</dbReference>
<feature type="chain" id="PRO_5047171948" evidence="6">
    <location>
        <begin position="18"/>
        <end position="568"/>
    </location>
</feature>
<evidence type="ECO:0000313" key="10">
    <source>
        <dbReference type="Proteomes" id="UP000703590"/>
    </source>
</evidence>
<keyword evidence="10" id="KW-1185">Reference proteome</keyword>
<protein>
    <submittedName>
        <fullName evidence="9">BamA/TamA family outer membrane protein</fullName>
    </submittedName>
</protein>
<name>A0ABS2WPY1_9BACT</name>
<organism evidence="9 10">
    <name type="scientific">Sulfurospirillum tamanense</name>
    <dbReference type="NCBI Taxonomy" id="2813362"/>
    <lineage>
        <taxon>Bacteria</taxon>
        <taxon>Pseudomonadati</taxon>
        <taxon>Campylobacterota</taxon>
        <taxon>Epsilonproteobacteria</taxon>
        <taxon>Campylobacterales</taxon>
        <taxon>Sulfurospirillaceae</taxon>
        <taxon>Sulfurospirillum</taxon>
    </lineage>
</organism>
<reference evidence="9 10" key="1">
    <citation type="submission" date="2021-02" db="EMBL/GenBank/DDBJ databases">
        <title>Sulfurospirillum tamanensis sp. nov.</title>
        <authorList>
            <person name="Frolova A."/>
            <person name="Merkel A."/>
            <person name="Slobodkin A."/>
        </authorList>
    </citation>
    <scope>NUCLEOTIDE SEQUENCE [LARGE SCALE GENOMIC DNA]</scope>
    <source>
        <strain evidence="9 10">T05b</strain>
    </source>
</reference>
<comment type="subcellular location">
    <subcellularLocation>
        <location evidence="1">Membrane</location>
    </subcellularLocation>
</comment>
<dbReference type="EMBL" id="JAFHKK010000003">
    <property type="protein sequence ID" value="MBN2963570.1"/>
    <property type="molecule type" value="Genomic_DNA"/>
</dbReference>
<dbReference type="PANTHER" id="PTHR12815">
    <property type="entry name" value="SORTING AND ASSEMBLY MACHINERY SAMM50 PROTEIN FAMILY MEMBER"/>
    <property type="match status" value="1"/>
</dbReference>
<keyword evidence="5" id="KW-0998">Cell outer membrane</keyword>
<reference evidence="9 10" key="3">
    <citation type="submission" date="2021-02" db="EMBL/GenBank/DDBJ databases">
        <authorList>
            <person name="Merkel A.Y."/>
        </authorList>
    </citation>
    <scope>NUCLEOTIDE SEQUENCE [LARGE SCALE GENOMIC DNA]</scope>
    <source>
        <strain evidence="9 10">T05b</strain>
    </source>
</reference>
<dbReference type="Gene3D" id="3.10.20.310">
    <property type="entry name" value="membrane protein fhac"/>
    <property type="match status" value="2"/>
</dbReference>
<evidence type="ECO:0000256" key="2">
    <source>
        <dbReference type="ARBA" id="ARBA00022692"/>
    </source>
</evidence>
<gene>
    <name evidence="9" type="ORF">JWV37_02160</name>
</gene>
<proteinExistence type="predicted"/>
<dbReference type="InterPro" id="IPR010827">
    <property type="entry name" value="BamA/TamA_POTRA"/>
</dbReference>
<feature type="domain" description="POTRA" evidence="8">
    <location>
        <begin position="115"/>
        <end position="177"/>
    </location>
</feature>
<evidence type="ECO:0000256" key="1">
    <source>
        <dbReference type="ARBA" id="ARBA00004370"/>
    </source>
</evidence>
<feature type="domain" description="Bacterial surface antigen (D15)" evidence="7">
    <location>
        <begin position="281"/>
        <end position="568"/>
    </location>
</feature>
<evidence type="ECO:0000256" key="3">
    <source>
        <dbReference type="ARBA" id="ARBA00022729"/>
    </source>
</evidence>
<dbReference type="Gene3D" id="2.40.160.50">
    <property type="entry name" value="membrane protein fhac: a member of the omp85/tpsb transporter family"/>
    <property type="match status" value="1"/>
</dbReference>
<dbReference type="PANTHER" id="PTHR12815:SF47">
    <property type="entry name" value="TRANSLOCATION AND ASSEMBLY MODULE SUBUNIT TAMA"/>
    <property type="match status" value="1"/>
</dbReference>
<evidence type="ECO:0000256" key="4">
    <source>
        <dbReference type="ARBA" id="ARBA00023136"/>
    </source>
</evidence>
<keyword evidence="2" id="KW-0812">Transmembrane</keyword>
<dbReference type="RefSeq" id="WP_205458013.1">
    <property type="nucleotide sequence ID" value="NZ_JAFHKK010000003.1"/>
</dbReference>
<sequence length="568" mass="64284">MLTRFLSALCLVGTLHATPITTLHVTGDIDPLFGPFTKDTLLKVCNITFPPVYKFWQSAPVFSPEQISQCAQTLTQYAHSYGFYNTEVTHAINEDSASLHVKKNVPIRVASLEADEALRPFIDFAQGDVFTALAFSAAKRDIKDHFAALGYPKAELDTKAYVDLDAYKVDVHFRVTPRDLHTFGPITLSNNAKVDEALIYNAIHFKEGERYDARLLEKTYEELYGFGVYSYIALNQDFDQSNATVPVEVTLLQGDHREIQYGFGYDTDTGGRVVALYKNDNFYGNLKKFSLGGTLNEKGVSVYNSLFLPRLFLNDTLLKGVTLTNDITFENTDYDSYKQRKFDEKITFSKEFWGLKHGVGASSEISRITSKLPEYESGNYWINAVFYQVELDRRDNALNPKNGYYLSFTLENGTKLLASEEEYVKTLTEFRAMKTFDRLTFSFKTKVGTLDQDLPIFKRFFAGGDYSNRGYQYQKVGKKDHEDNPYGGLTLIDNSLELEYAFTKTLGITTFLDSTMLREKPNDFANDFYHSVGAGVRYYTPIGPLRLDIGTPLKEGGVVFHLGIGQVF</sequence>
<evidence type="ECO:0000256" key="6">
    <source>
        <dbReference type="SAM" id="SignalP"/>
    </source>
</evidence>
<reference evidence="10" key="2">
    <citation type="submission" date="2021-02" db="EMBL/GenBank/DDBJ databases">
        <title>Sulfurospirillum tamanensis sp. nov.</title>
        <authorList>
            <person name="Merkel A.Y."/>
        </authorList>
    </citation>
    <scope>NUCLEOTIDE SEQUENCE [LARGE SCALE GENOMIC DNA]</scope>
    <source>
        <strain evidence="10">T05b</strain>
    </source>
</reference>
<dbReference type="Pfam" id="PF07244">
    <property type="entry name" value="POTRA"/>
    <property type="match status" value="1"/>
</dbReference>
<evidence type="ECO:0000259" key="7">
    <source>
        <dbReference type="Pfam" id="PF01103"/>
    </source>
</evidence>
<keyword evidence="4" id="KW-0472">Membrane</keyword>
<feature type="signal peptide" evidence="6">
    <location>
        <begin position="1"/>
        <end position="17"/>
    </location>
</feature>
<comment type="caution">
    <text evidence="9">The sequence shown here is derived from an EMBL/GenBank/DDBJ whole genome shotgun (WGS) entry which is preliminary data.</text>
</comment>
<keyword evidence="3 6" id="KW-0732">Signal</keyword>
<accession>A0ABS2WPY1</accession>
<dbReference type="Pfam" id="PF01103">
    <property type="entry name" value="Omp85"/>
    <property type="match status" value="1"/>
</dbReference>
<dbReference type="InterPro" id="IPR000184">
    <property type="entry name" value="Bac_surfAg_D15"/>
</dbReference>